<evidence type="ECO:0000313" key="2">
    <source>
        <dbReference type="EMBL" id="TXS92946.1"/>
    </source>
</evidence>
<name>A0A5C8ZWU6_9GAMM</name>
<dbReference type="InterPro" id="IPR051918">
    <property type="entry name" value="STPP_CPPED1"/>
</dbReference>
<evidence type="ECO:0000259" key="1">
    <source>
        <dbReference type="Pfam" id="PF00149"/>
    </source>
</evidence>
<dbReference type="PANTHER" id="PTHR43143:SF1">
    <property type="entry name" value="SERINE_THREONINE-PROTEIN PHOSPHATASE CPPED1"/>
    <property type="match status" value="1"/>
</dbReference>
<reference evidence="2 3" key="1">
    <citation type="submission" date="2019-08" db="EMBL/GenBank/DDBJ databases">
        <title>Parahaliea maris sp. nov., isolated from the surface seawater.</title>
        <authorList>
            <person name="Liu Y."/>
        </authorList>
    </citation>
    <scope>NUCLEOTIDE SEQUENCE [LARGE SCALE GENOMIC DNA]</scope>
    <source>
        <strain evidence="2 3">HSLHS9</strain>
    </source>
</reference>
<dbReference type="GO" id="GO:0016787">
    <property type="term" value="F:hydrolase activity"/>
    <property type="evidence" value="ECO:0007669"/>
    <property type="project" value="InterPro"/>
</dbReference>
<dbReference type="AlphaFoldDB" id="A0A5C8ZWU6"/>
<organism evidence="2 3">
    <name type="scientific">Parahaliea maris</name>
    <dbReference type="NCBI Taxonomy" id="2716870"/>
    <lineage>
        <taxon>Bacteria</taxon>
        <taxon>Pseudomonadati</taxon>
        <taxon>Pseudomonadota</taxon>
        <taxon>Gammaproteobacteria</taxon>
        <taxon>Cellvibrionales</taxon>
        <taxon>Halieaceae</taxon>
        <taxon>Parahaliea</taxon>
    </lineage>
</organism>
<dbReference type="Pfam" id="PF00149">
    <property type="entry name" value="Metallophos"/>
    <property type="match status" value="1"/>
</dbReference>
<gene>
    <name evidence="2" type="ORF">FV139_13395</name>
</gene>
<evidence type="ECO:0000313" key="3">
    <source>
        <dbReference type="Proteomes" id="UP000321039"/>
    </source>
</evidence>
<proteinExistence type="predicted"/>
<feature type="domain" description="Calcineurin-like phosphoesterase" evidence="1">
    <location>
        <begin position="110"/>
        <end position="316"/>
    </location>
</feature>
<dbReference type="SUPFAM" id="SSF56300">
    <property type="entry name" value="Metallo-dependent phosphatases"/>
    <property type="match status" value="1"/>
</dbReference>
<keyword evidence="3" id="KW-1185">Reference proteome</keyword>
<dbReference type="PANTHER" id="PTHR43143">
    <property type="entry name" value="METALLOPHOSPHOESTERASE, CALCINEURIN SUPERFAMILY"/>
    <property type="match status" value="1"/>
</dbReference>
<dbReference type="Proteomes" id="UP000321039">
    <property type="component" value="Unassembled WGS sequence"/>
</dbReference>
<dbReference type="EMBL" id="VRZA01000004">
    <property type="protein sequence ID" value="TXS92946.1"/>
    <property type="molecule type" value="Genomic_DNA"/>
</dbReference>
<protein>
    <recommendedName>
        <fullName evidence="1">Calcineurin-like phosphoesterase domain-containing protein</fullName>
    </recommendedName>
</protein>
<dbReference type="Gene3D" id="3.60.21.10">
    <property type="match status" value="1"/>
</dbReference>
<dbReference type="InterPro" id="IPR004843">
    <property type="entry name" value="Calcineurin-like_PHP"/>
</dbReference>
<sequence>MACAISIPPSTGACACSERTLPPRARCIRPSPVTITCPTATWNVSASACRSYWRCSVRPVVRANCASTWHPRPFLVPAAKPPTSAAMRKLAPLLALLFSASSWAVSEVDILSDLNGRYGTVGYHERVSAAVAAIVARRPQLVIAAGDLIAAQRRPPLSAEHLARMWQAFDDTVFGPLEKAGIPLVVSAGNHDASAFAGFEGDRTAFAHYWQSKPPPMALLPGSNYPWYFAGKVGSRLVVSLYVTVQGELPGEQKQFLSTLLDTLDSGVSEVYLVGHLPLHDLAKGREGDSLDDPALEKLLAKLTVPVWYVSGHHHVFYLGRDGDGELLHLAAPPLGGNRRTWLATDSHSPFGFIAVDNARCVSLHSPPAFGPVAPRGIPSRIGSQTLASDRVATSSGGHCQ</sequence>
<comment type="caution">
    <text evidence="2">The sequence shown here is derived from an EMBL/GenBank/DDBJ whole genome shotgun (WGS) entry which is preliminary data.</text>
</comment>
<dbReference type="InterPro" id="IPR029052">
    <property type="entry name" value="Metallo-depent_PP-like"/>
</dbReference>
<accession>A0A5C8ZWU6</accession>